<gene>
    <name evidence="5" type="ORF">APLA_LOCUS13874</name>
</gene>
<feature type="region of interest" description="Disordered" evidence="4">
    <location>
        <begin position="1"/>
        <end position="71"/>
    </location>
</feature>
<dbReference type="PANTHER" id="PTHR19212">
    <property type="entry name" value="LEUCINE RICH REPEAT IN FLII INTERACTING PROTEIN"/>
    <property type="match status" value="1"/>
</dbReference>
<evidence type="ECO:0000313" key="6">
    <source>
        <dbReference type="Proteomes" id="UP000494256"/>
    </source>
</evidence>
<feature type="coiled-coil region" evidence="3">
    <location>
        <begin position="250"/>
        <end position="333"/>
    </location>
</feature>
<sequence>MGHQSELATPHNSDDESGDAFTDGDFGDSDDEHIIERNDNIKASHIPINETKNEDIHKMNGATNGFSKNADFEEQPRHIVRSVSEAHSSDVENPNIHLSDLRRDSHGDQSPSIVGILGDQQNHFVCDISWTHLCDGIVTFGDLIQRHSSNMIELELLFYITVRILTLYAEQRLAARRAARAEAREIRMRELERQQREQEDHADKAYDMYAGKTETVGRRDRTRLAALSPASSVLSPRRSSEDSVDDLFSMKDLRHELKEVEEKFRKAMILNAQLDNDKAALGYQLELLKDRIEELHEEYAQLQREHREKCSSLERVKREFESVSRELSAARDAVRARDCAAAAAGFAFVEAAALDAAPSSAGQAVGAVPPLALVSHHAEQLLNDAGEGTLDVRLQNLLSSKQSLESEVRKLKLQLNEERAARQNGVANHHDQEYENELEAARKGLSEAKGRAARAEAEAALNAAHVARLEAQLARLRARQDHQDEHEEQLKQERRKLQREAREALNRVEELETENSHLTKRLDKLKNAKSALLKDL</sequence>
<dbReference type="GO" id="GO:0006355">
    <property type="term" value="P:regulation of DNA-templated transcription"/>
    <property type="evidence" value="ECO:0007669"/>
    <property type="project" value="InterPro"/>
</dbReference>
<comment type="caution">
    <text evidence="5">The sequence shown here is derived from an EMBL/GenBank/DDBJ whole genome shotgun (WGS) entry which is preliminary data.</text>
</comment>
<dbReference type="Proteomes" id="UP000494256">
    <property type="component" value="Unassembled WGS sequence"/>
</dbReference>
<feature type="compositionally biased region" description="Basic and acidic residues" evidence="4">
    <location>
        <begin position="478"/>
        <end position="492"/>
    </location>
</feature>
<feature type="coiled-coil region" evidence="3">
    <location>
        <begin position="181"/>
        <end position="208"/>
    </location>
</feature>
<evidence type="ECO:0008006" key="7">
    <source>
        <dbReference type="Google" id="ProtNLM"/>
    </source>
</evidence>
<name>A0A8S1B1K8_ARCPL</name>
<evidence type="ECO:0000256" key="2">
    <source>
        <dbReference type="ARBA" id="ARBA00023054"/>
    </source>
</evidence>
<accession>A0A8S1B1K8</accession>
<comment type="similarity">
    <text evidence="1">Belongs to the LRRFIP family.</text>
</comment>
<dbReference type="EMBL" id="CADEBD010000364">
    <property type="protein sequence ID" value="CAB3252023.1"/>
    <property type="molecule type" value="Genomic_DNA"/>
</dbReference>
<feature type="region of interest" description="Disordered" evidence="4">
    <location>
        <begin position="477"/>
        <end position="498"/>
    </location>
</feature>
<proteinExistence type="inferred from homology"/>
<protein>
    <recommendedName>
        <fullName evidence="7">Leucine-rich repeat flightless-interacting protein 2</fullName>
    </recommendedName>
</protein>
<keyword evidence="2 3" id="KW-0175">Coiled coil</keyword>
<dbReference type="OrthoDB" id="10253702at2759"/>
<feature type="region of interest" description="Disordered" evidence="4">
    <location>
        <begin position="83"/>
        <end position="107"/>
    </location>
</feature>
<dbReference type="Gene3D" id="1.20.5.4090">
    <property type="match status" value="1"/>
</dbReference>
<dbReference type="AlphaFoldDB" id="A0A8S1B1K8"/>
<dbReference type="InterPro" id="IPR019139">
    <property type="entry name" value="LRRFIP1/2"/>
</dbReference>
<organism evidence="5 6">
    <name type="scientific">Arctia plantaginis</name>
    <name type="common">Wood tiger moth</name>
    <name type="synonym">Phalaena plantaginis</name>
    <dbReference type="NCBI Taxonomy" id="874455"/>
    <lineage>
        <taxon>Eukaryota</taxon>
        <taxon>Metazoa</taxon>
        <taxon>Ecdysozoa</taxon>
        <taxon>Arthropoda</taxon>
        <taxon>Hexapoda</taxon>
        <taxon>Insecta</taxon>
        <taxon>Pterygota</taxon>
        <taxon>Neoptera</taxon>
        <taxon>Endopterygota</taxon>
        <taxon>Lepidoptera</taxon>
        <taxon>Glossata</taxon>
        <taxon>Ditrysia</taxon>
        <taxon>Noctuoidea</taxon>
        <taxon>Erebidae</taxon>
        <taxon>Arctiinae</taxon>
        <taxon>Arctia</taxon>
    </lineage>
</organism>
<feature type="compositionally biased region" description="Polar residues" evidence="4">
    <location>
        <begin position="1"/>
        <end position="11"/>
    </location>
</feature>
<dbReference type="PANTHER" id="PTHR19212:SF0">
    <property type="entry name" value="LD07988P"/>
    <property type="match status" value="1"/>
</dbReference>
<evidence type="ECO:0000256" key="1">
    <source>
        <dbReference type="ARBA" id="ARBA00008275"/>
    </source>
</evidence>
<evidence type="ECO:0000313" key="5">
    <source>
        <dbReference type="EMBL" id="CAB3252023.1"/>
    </source>
</evidence>
<dbReference type="Pfam" id="PF09738">
    <property type="entry name" value="LRRFIP"/>
    <property type="match status" value="1"/>
</dbReference>
<evidence type="ECO:0000256" key="3">
    <source>
        <dbReference type="SAM" id="Coils"/>
    </source>
</evidence>
<evidence type="ECO:0000256" key="4">
    <source>
        <dbReference type="SAM" id="MobiDB-lite"/>
    </source>
</evidence>
<feature type="compositionally biased region" description="Basic and acidic residues" evidence="4">
    <location>
        <begin position="32"/>
        <end position="42"/>
    </location>
</feature>
<reference evidence="5 6" key="1">
    <citation type="submission" date="2020-04" db="EMBL/GenBank/DDBJ databases">
        <authorList>
            <person name="Wallbank WR R."/>
            <person name="Pardo Diaz C."/>
            <person name="Kozak K."/>
            <person name="Martin S."/>
            <person name="Jiggins C."/>
            <person name="Moest M."/>
            <person name="Warren A I."/>
            <person name="Byers J.R.P. K."/>
            <person name="Montejo-Kovacevich G."/>
            <person name="Yen C E."/>
        </authorList>
    </citation>
    <scope>NUCLEOTIDE SEQUENCE [LARGE SCALE GENOMIC DNA]</scope>
</reference>